<dbReference type="PANTHER" id="PTHR43272">
    <property type="entry name" value="LONG-CHAIN-FATTY-ACID--COA LIGASE"/>
    <property type="match status" value="1"/>
</dbReference>
<evidence type="ECO:0000313" key="5">
    <source>
        <dbReference type="Proteomes" id="UP000460298"/>
    </source>
</evidence>
<evidence type="ECO:0000259" key="3">
    <source>
        <dbReference type="Pfam" id="PF00501"/>
    </source>
</evidence>
<dbReference type="GO" id="GO:0005524">
    <property type="term" value="F:ATP binding"/>
    <property type="evidence" value="ECO:0007669"/>
    <property type="project" value="UniProtKB-KW"/>
</dbReference>
<proteinExistence type="predicted"/>
<protein>
    <submittedName>
        <fullName evidence="4">Long-chain fatty acid--CoA ligase</fullName>
    </submittedName>
</protein>
<organism evidence="4 5">
    <name type="scientific">Leptonema illini</name>
    <dbReference type="NCBI Taxonomy" id="183"/>
    <lineage>
        <taxon>Bacteria</taxon>
        <taxon>Pseudomonadati</taxon>
        <taxon>Spirochaetota</taxon>
        <taxon>Spirochaetia</taxon>
        <taxon>Leptospirales</taxon>
        <taxon>Leptospiraceae</taxon>
        <taxon>Leptonema</taxon>
    </lineage>
</organism>
<dbReference type="AlphaFoldDB" id="A0A833H1N3"/>
<gene>
    <name evidence="4" type="ORF">F9K24_09840</name>
</gene>
<evidence type="ECO:0000256" key="2">
    <source>
        <dbReference type="ARBA" id="ARBA00022840"/>
    </source>
</evidence>
<dbReference type="InterPro" id="IPR000873">
    <property type="entry name" value="AMP-dep_synth/lig_dom"/>
</dbReference>
<accession>A0A833H1N3</accession>
<sequence length="600" mass="65655">MSVQKTVAGCLEKSVFYRKRRQIEPSCKHYKKRSPIVYNVDRFTIPEVIEKSAAHYGDLTALAPSDLRNTEESLSYRQLEERSRGIAALLVLLGVKQGDRVALLSENRPGWGLCYFAISRAGAVAVPIMTAFTDEQIASILDHSGSVVMIASKKLASKAPAGSSVRLLIVDDLERGIYADVSPEAHAKALADFTTPAVAGDDLASILYTSGTMGNSKGVMLTHRNLVSNAIAARKFIVLRRTDRLLSVLPLAHAYEFTIGFLIPMMQGSAVYYLDKPPSATALLPALAAIRPTIMLAVPLIIEKVVRSSVKPALEKMSLYKYKVFRPALDWLAGRKLKKVFGGHLRFFGIGGAPLAADVESFLHNARFPYSIGYGLTETAPLIAGNVAGKVCLHTTGVPPHGVELRIADKRPDTGEGEIQARGPNVFPGYYKDAERTAESFTEDGWFRTGDLGTIDRDGRVTVRGRLKTMILGPSGENIYPEEIEALLNASPYVLESLVYGGEKGVTALVHLKPEALEQITSRIKDGIEQAEITAGHLAQEAAVGLHSAEHHIAHLLESIRKETNTRLAGFSRLSHIEHQKEPFEKTPKQSIKRFLYPKK</sequence>
<keyword evidence="4" id="KW-0436">Ligase</keyword>
<comment type="caution">
    <text evidence="4">The sequence shown here is derived from an EMBL/GenBank/DDBJ whole genome shotgun (WGS) entry which is preliminary data.</text>
</comment>
<feature type="domain" description="AMP-dependent synthetase/ligase" evidence="3">
    <location>
        <begin position="50"/>
        <end position="431"/>
    </location>
</feature>
<dbReference type="Pfam" id="PF00501">
    <property type="entry name" value="AMP-binding"/>
    <property type="match status" value="1"/>
</dbReference>
<dbReference type="PANTHER" id="PTHR43272:SF33">
    <property type="entry name" value="AMP-BINDING DOMAIN-CONTAINING PROTEIN-RELATED"/>
    <property type="match status" value="1"/>
</dbReference>
<dbReference type="EMBL" id="WBUI01000008">
    <property type="protein sequence ID" value="KAB2932672.1"/>
    <property type="molecule type" value="Genomic_DNA"/>
</dbReference>
<keyword evidence="1" id="KW-0547">Nucleotide-binding</keyword>
<dbReference type="InterPro" id="IPR042099">
    <property type="entry name" value="ANL_N_sf"/>
</dbReference>
<dbReference type="Proteomes" id="UP000460298">
    <property type="component" value="Unassembled WGS sequence"/>
</dbReference>
<dbReference type="SUPFAM" id="SSF56801">
    <property type="entry name" value="Acetyl-CoA synthetase-like"/>
    <property type="match status" value="1"/>
</dbReference>
<dbReference type="GO" id="GO:0004467">
    <property type="term" value="F:long-chain fatty acid-CoA ligase activity"/>
    <property type="evidence" value="ECO:0007669"/>
    <property type="project" value="TreeGrafter"/>
</dbReference>
<reference evidence="4 5" key="1">
    <citation type="submission" date="2019-10" db="EMBL/GenBank/DDBJ databases">
        <title>Extracellular Electron Transfer in a Candidatus Methanoperedens spp. Enrichment Culture.</title>
        <authorList>
            <person name="Berger S."/>
            <person name="Rangel Shaw D."/>
            <person name="Berben T."/>
            <person name="In 'T Zandt M."/>
            <person name="Frank J."/>
            <person name="Reimann J."/>
            <person name="Jetten M.S.M."/>
            <person name="Welte C.U."/>
        </authorList>
    </citation>
    <scope>NUCLEOTIDE SEQUENCE [LARGE SCALE GENOMIC DNA]</scope>
    <source>
        <strain evidence="4">SB12</strain>
    </source>
</reference>
<keyword evidence="2" id="KW-0067">ATP-binding</keyword>
<evidence type="ECO:0000313" key="4">
    <source>
        <dbReference type="EMBL" id="KAB2932672.1"/>
    </source>
</evidence>
<dbReference type="Gene3D" id="3.40.50.12780">
    <property type="entry name" value="N-terminal domain of ligase-like"/>
    <property type="match status" value="1"/>
</dbReference>
<name>A0A833H1N3_9LEPT</name>
<evidence type="ECO:0000256" key="1">
    <source>
        <dbReference type="ARBA" id="ARBA00022741"/>
    </source>
</evidence>
<dbReference type="GO" id="GO:0016020">
    <property type="term" value="C:membrane"/>
    <property type="evidence" value="ECO:0007669"/>
    <property type="project" value="TreeGrafter"/>
</dbReference>